<organism evidence="1">
    <name type="scientific">viral metagenome</name>
    <dbReference type="NCBI Taxonomy" id="1070528"/>
    <lineage>
        <taxon>unclassified sequences</taxon>
        <taxon>metagenomes</taxon>
        <taxon>organismal metagenomes</taxon>
    </lineage>
</organism>
<name>A0A6M3LM90_9ZZZZ</name>
<sequence length="72" mass="7765">MGDCICKAIVDEANLIQGFGPWLKEMGRVQQAIQIEGEAKVMRGSENVASWFLEYLHGMGVALTLKPLGGSA</sequence>
<gene>
    <name evidence="1" type="ORF">MM415B08509_0005</name>
</gene>
<evidence type="ECO:0000313" key="1">
    <source>
        <dbReference type="EMBL" id="QJA96467.1"/>
    </source>
</evidence>
<proteinExistence type="predicted"/>
<reference evidence="1" key="1">
    <citation type="submission" date="2020-03" db="EMBL/GenBank/DDBJ databases">
        <title>The deep terrestrial virosphere.</title>
        <authorList>
            <person name="Holmfeldt K."/>
            <person name="Nilsson E."/>
            <person name="Simone D."/>
            <person name="Lopez-Fernandez M."/>
            <person name="Wu X."/>
            <person name="de Brujin I."/>
            <person name="Lundin D."/>
            <person name="Andersson A."/>
            <person name="Bertilsson S."/>
            <person name="Dopson M."/>
        </authorList>
    </citation>
    <scope>NUCLEOTIDE SEQUENCE</scope>
    <source>
        <strain evidence="1">MM415B08509</strain>
    </source>
</reference>
<protein>
    <submittedName>
        <fullName evidence="1">Uncharacterized protein</fullName>
    </submittedName>
</protein>
<accession>A0A6M3LM90</accession>
<dbReference type="AlphaFoldDB" id="A0A6M3LM90"/>
<dbReference type="EMBL" id="MT143403">
    <property type="protein sequence ID" value="QJA96467.1"/>
    <property type="molecule type" value="Genomic_DNA"/>
</dbReference>